<dbReference type="SUPFAM" id="SSF52200">
    <property type="entry name" value="Toll/Interleukin receptor TIR domain"/>
    <property type="match status" value="1"/>
</dbReference>
<evidence type="ECO:0000259" key="1">
    <source>
        <dbReference type="Pfam" id="PF13676"/>
    </source>
</evidence>
<organism evidence="2 3">
    <name type="scientific">Paramuricea clavata</name>
    <name type="common">Red gorgonian</name>
    <name type="synonym">Violescent sea-whip</name>
    <dbReference type="NCBI Taxonomy" id="317549"/>
    <lineage>
        <taxon>Eukaryota</taxon>
        <taxon>Metazoa</taxon>
        <taxon>Cnidaria</taxon>
        <taxon>Anthozoa</taxon>
        <taxon>Octocorallia</taxon>
        <taxon>Malacalcyonacea</taxon>
        <taxon>Plexauridae</taxon>
        <taxon>Paramuricea</taxon>
    </lineage>
</organism>
<dbReference type="InterPro" id="IPR000157">
    <property type="entry name" value="TIR_dom"/>
</dbReference>
<reference evidence="2" key="1">
    <citation type="submission" date="2020-04" db="EMBL/GenBank/DDBJ databases">
        <authorList>
            <person name="Alioto T."/>
            <person name="Alioto T."/>
            <person name="Gomez Garrido J."/>
        </authorList>
    </citation>
    <scope>NUCLEOTIDE SEQUENCE</scope>
    <source>
        <strain evidence="2">A484AB</strain>
    </source>
</reference>
<evidence type="ECO:0000313" key="3">
    <source>
        <dbReference type="Proteomes" id="UP001152795"/>
    </source>
</evidence>
<protein>
    <submittedName>
        <fullName evidence="2">Monocarboxylate transporter 4</fullName>
    </submittedName>
</protein>
<dbReference type="PANTHER" id="PTHR47508:SF2">
    <property type="entry name" value="TIR DOMAIN-CONTAINING PROTEIN"/>
    <property type="match status" value="1"/>
</dbReference>
<accession>A0A6S7HRJ4</accession>
<dbReference type="EMBL" id="CACRXK020005633">
    <property type="protein sequence ID" value="CAB4006877.1"/>
    <property type="molecule type" value="Genomic_DNA"/>
</dbReference>
<feature type="domain" description="TIR" evidence="1">
    <location>
        <begin position="141"/>
        <end position="246"/>
    </location>
</feature>
<sequence length="284" mass="32112">MNGCSGFSKSSARLVTESATVIFLLTSSSDGSHVVFKEILLSAWLEKRIMIAVFDQGAMTSARHALRAIVAKQPAINFERERYLEGLDILRYHVSLGRGRLPRVILQQHYVQKMRNGLKPLETFLGKSPGLNASTFKRPKVFLSYHWNMQSKVGKMKEFLDRHGCETTTDASRPIAISVQARSRKEYTLLPALVQDGISNATIVILCITLKYLHCDNFIKDAQLAELHRKPVVPVLLQWCPRPLDKITVVAKRLNITSALIDMSNEQLFRRNLPELLELIMKAV</sequence>
<dbReference type="GO" id="GO:0007165">
    <property type="term" value="P:signal transduction"/>
    <property type="evidence" value="ECO:0007669"/>
    <property type="project" value="InterPro"/>
</dbReference>
<dbReference type="OrthoDB" id="6078042at2759"/>
<keyword evidence="3" id="KW-1185">Reference proteome</keyword>
<evidence type="ECO:0000313" key="2">
    <source>
        <dbReference type="EMBL" id="CAB4006877.1"/>
    </source>
</evidence>
<comment type="caution">
    <text evidence="2">The sequence shown here is derived from an EMBL/GenBank/DDBJ whole genome shotgun (WGS) entry which is preliminary data.</text>
</comment>
<dbReference type="AlphaFoldDB" id="A0A6S7HRJ4"/>
<gene>
    <name evidence="2" type="ORF">PACLA_8A011731</name>
</gene>
<dbReference type="PANTHER" id="PTHR47508">
    <property type="entry name" value="SAM DOMAIN-CONTAINING PROTEIN-RELATED"/>
    <property type="match status" value="1"/>
</dbReference>
<dbReference type="Pfam" id="PF13676">
    <property type="entry name" value="TIR_2"/>
    <property type="match status" value="1"/>
</dbReference>
<proteinExistence type="predicted"/>
<dbReference type="Proteomes" id="UP001152795">
    <property type="component" value="Unassembled WGS sequence"/>
</dbReference>
<dbReference type="Gene3D" id="3.40.50.10140">
    <property type="entry name" value="Toll/interleukin-1 receptor homology (TIR) domain"/>
    <property type="match status" value="1"/>
</dbReference>
<dbReference type="InterPro" id="IPR035897">
    <property type="entry name" value="Toll_tir_struct_dom_sf"/>
</dbReference>
<name>A0A6S7HRJ4_PARCT</name>